<dbReference type="PANTHER" id="PTHR43133">
    <property type="entry name" value="RNA POLYMERASE ECF-TYPE SIGMA FACTO"/>
    <property type="match status" value="1"/>
</dbReference>
<evidence type="ECO:0000256" key="4">
    <source>
        <dbReference type="ARBA" id="ARBA00023163"/>
    </source>
</evidence>
<dbReference type="EMBL" id="QOVG01000010">
    <property type="protein sequence ID" value="NDK39880.1"/>
    <property type="molecule type" value="Genomic_DNA"/>
</dbReference>
<evidence type="ECO:0000259" key="6">
    <source>
        <dbReference type="Pfam" id="PF08281"/>
    </source>
</evidence>
<dbReference type="InterPro" id="IPR013249">
    <property type="entry name" value="RNA_pol_sigma70_r4_t2"/>
</dbReference>
<proteinExistence type="inferred from homology"/>
<evidence type="ECO:0000313" key="7">
    <source>
        <dbReference type="EMBL" id="NDK39880.1"/>
    </source>
</evidence>
<evidence type="ECO:0000256" key="1">
    <source>
        <dbReference type="ARBA" id="ARBA00010641"/>
    </source>
</evidence>
<keyword evidence="2" id="KW-0805">Transcription regulation</keyword>
<dbReference type="PANTHER" id="PTHR43133:SF45">
    <property type="entry name" value="RNA POLYMERASE ECF-TYPE SIGMA FACTOR"/>
    <property type="match status" value="1"/>
</dbReference>
<dbReference type="RefSeq" id="WP_162350545.1">
    <property type="nucleotide sequence ID" value="NZ_QOVG01000010.1"/>
</dbReference>
<comment type="similarity">
    <text evidence="1">Belongs to the sigma-70 factor family. ECF subfamily.</text>
</comment>
<dbReference type="Gene3D" id="1.10.1740.10">
    <property type="match status" value="1"/>
</dbReference>
<dbReference type="InterPro" id="IPR013325">
    <property type="entry name" value="RNA_pol_sigma_r2"/>
</dbReference>
<sequence>MATEASRQERFAERVERHRGIIFKVANTYGHHPDDRDELAQEIAVQLWRAFPGYDHARPFSTWMYRIALNVGISHVRRAASRHEHAVPLDVELHDIPDDNGADHERDQQVRALHRFMARLHTLDRALLLLYLEEHTYREIAEILGITETNVATKVSRLKQRIRSEI</sequence>
<dbReference type="InterPro" id="IPR014284">
    <property type="entry name" value="RNA_pol_sigma-70_dom"/>
</dbReference>
<feature type="domain" description="RNA polymerase sigma factor 70 region 4 type 2" evidence="6">
    <location>
        <begin position="111"/>
        <end position="161"/>
    </location>
</feature>
<keyword evidence="8" id="KW-1185">Reference proteome</keyword>
<dbReference type="InterPro" id="IPR013324">
    <property type="entry name" value="RNA_pol_sigma_r3/r4-like"/>
</dbReference>
<dbReference type="InterPro" id="IPR039425">
    <property type="entry name" value="RNA_pol_sigma-70-like"/>
</dbReference>
<dbReference type="SUPFAM" id="SSF88659">
    <property type="entry name" value="Sigma3 and sigma4 domains of RNA polymerase sigma factors"/>
    <property type="match status" value="1"/>
</dbReference>
<keyword evidence="3" id="KW-0731">Sigma factor</keyword>
<dbReference type="InterPro" id="IPR036388">
    <property type="entry name" value="WH-like_DNA-bd_sf"/>
</dbReference>
<accession>A0ABX0AHD6</accession>
<evidence type="ECO:0000259" key="5">
    <source>
        <dbReference type="Pfam" id="PF04542"/>
    </source>
</evidence>
<comment type="caution">
    <text evidence="7">The sequence shown here is derived from an EMBL/GenBank/DDBJ whole genome shotgun (WGS) entry which is preliminary data.</text>
</comment>
<evidence type="ECO:0000256" key="2">
    <source>
        <dbReference type="ARBA" id="ARBA00023015"/>
    </source>
</evidence>
<evidence type="ECO:0000256" key="3">
    <source>
        <dbReference type="ARBA" id="ARBA00023082"/>
    </source>
</evidence>
<dbReference type="Pfam" id="PF08281">
    <property type="entry name" value="Sigma70_r4_2"/>
    <property type="match status" value="1"/>
</dbReference>
<dbReference type="Pfam" id="PF04542">
    <property type="entry name" value="Sigma70_r2"/>
    <property type="match status" value="1"/>
</dbReference>
<evidence type="ECO:0000313" key="8">
    <source>
        <dbReference type="Proteomes" id="UP001429354"/>
    </source>
</evidence>
<dbReference type="InterPro" id="IPR007627">
    <property type="entry name" value="RNA_pol_sigma70_r2"/>
</dbReference>
<reference evidence="7 8" key="1">
    <citation type="submission" date="2018-07" db="EMBL/GenBank/DDBJ databases">
        <title>Whole genome Sequencing of Pseudoxanthomonas gei KCTC 32298 (T).</title>
        <authorList>
            <person name="Kumar S."/>
            <person name="Bansal K."/>
            <person name="Kaur A."/>
            <person name="Patil P."/>
            <person name="Sharma S."/>
            <person name="Patil P.B."/>
        </authorList>
    </citation>
    <scope>NUCLEOTIDE SEQUENCE [LARGE SCALE GENOMIC DNA]</scope>
    <source>
        <strain evidence="7 8">KCTC 32298</strain>
    </source>
</reference>
<dbReference type="Proteomes" id="UP001429354">
    <property type="component" value="Unassembled WGS sequence"/>
</dbReference>
<protein>
    <submittedName>
        <fullName evidence="7">Sigma-70 family RNA polymerase sigma factor</fullName>
    </submittedName>
</protein>
<gene>
    <name evidence="7" type="ORF">DT603_13635</name>
</gene>
<keyword evidence="4" id="KW-0804">Transcription</keyword>
<organism evidence="7 8">
    <name type="scientific">Pseudoxanthomonas gei</name>
    <dbReference type="NCBI Taxonomy" id="1383030"/>
    <lineage>
        <taxon>Bacteria</taxon>
        <taxon>Pseudomonadati</taxon>
        <taxon>Pseudomonadota</taxon>
        <taxon>Gammaproteobacteria</taxon>
        <taxon>Lysobacterales</taxon>
        <taxon>Lysobacteraceae</taxon>
        <taxon>Pseudoxanthomonas</taxon>
    </lineage>
</organism>
<dbReference type="SUPFAM" id="SSF88946">
    <property type="entry name" value="Sigma2 domain of RNA polymerase sigma factors"/>
    <property type="match status" value="1"/>
</dbReference>
<dbReference type="NCBIfam" id="TIGR02937">
    <property type="entry name" value="sigma70-ECF"/>
    <property type="match status" value="1"/>
</dbReference>
<name>A0ABX0AHD6_9GAMM</name>
<feature type="domain" description="RNA polymerase sigma-70 region 2" evidence="5">
    <location>
        <begin position="15"/>
        <end position="80"/>
    </location>
</feature>
<dbReference type="Gene3D" id="1.10.10.10">
    <property type="entry name" value="Winged helix-like DNA-binding domain superfamily/Winged helix DNA-binding domain"/>
    <property type="match status" value="1"/>
</dbReference>